<comment type="caution">
    <text evidence="2">The sequence shown here is derived from an EMBL/GenBank/DDBJ whole genome shotgun (WGS) entry which is preliminary data.</text>
</comment>
<dbReference type="Gene3D" id="1.10.390.30">
    <property type="entry name" value="Peptidase M60, enhancin-like domain 3"/>
    <property type="match status" value="1"/>
</dbReference>
<evidence type="ECO:0000313" key="2">
    <source>
        <dbReference type="EMBL" id="TDN58261.1"/>
    </source>
</evidence>
<organism evidence="2 3">
    <name type="scientific">Scandinavium goeteborgense</name>
    <dbReference type="NCBI Taxonomy" id="1851514"/>
    <lineage>
        <taxon>Bacteria</taxon>
        <taxon>Pseudomonadati</taxon>
        <taxon>Pseudomonadota</taxon>
        <taxon>Gammaproteobacteria</taxon>
        <taxon>Enterobacterales</taxon>
        <taxon>Enterobacteriaceae</taxon>
        <taxon>Scandinavium</taxon>
    </lineage>
</organism>
<dbReference type="Proteomes" id="UP000295530">
    <property type="component" value="Unassembled WGS sequence"/>
</dbReference>
<dbReference type="EMBL" id="SNVX01000006">
    <property type="protein sequence ID" value="TDN58261.1"/>
    <property type="molecule type" value="Genomic_DNA"/>
</dbReference>
<evidence type="ECO:0000259" key="1">
    <source>
        <dbReference type="PROSITE" id="PS51723"/>
    </source>
</evidence>
<protein>
    <submittedName>
        <fullName evidence="2">Enhancin-like peptidase M60 family</fullName>
    </submittedName>
</protein>
<dbReference type="SMART" id="SM01276">
    <property type="entry name" value="M60-like"/>
    <property type="match status" value="1"/>
</dbReference>
<dbReference type="AlphaFoldDB" id="A0A4R6EI75"/>
<name>A0A4R6EI75_SCAGO</name>
<dbReference type="InterPro" id="IPR031161">
    <property type="entry name" value="Peptidase_M60_dom"/>
</dbReference>
<accession>A0A4R6EI75</accession>
<dbReference type="PROSITE" id="PS51723">
    <property type="entry name" value="PEPTIDASE_M60"/>
    <property type="match status" value="1"/>
</dbReference>
<keyword evidence="3" id="KW-1185">Reference proteome</keyword>
<gene>
    <name evidence="2" type="ORF">EC847_106205</name>
</gene>
<evidence type="ECO:0000313" key="3">
    <source>
        <dbReference type="Proteomes" id="UP000295530"/>
    </source>
</evidence>
<sequence length="620" mass="68756">MKSPAVVSQQTISAGENWWSDYQYNKGFNDALAELGLTFSFMQSNADAINRRSADVNDSLFWLKRTLAIYQGYTSADRNYRIPVTETHSNGRDRTTSHGRNGYFPTHIWVDVGNTLTITAGGIPNDVTCNIGVDSKLNKIVGPENTKKLQANGNTVYQAVTSGLVLLNCADATKTMTHVDELLPLKITSGGTEKELFTFGLNTNADWNNIALSVPASGYSAFFDGRARYIVSNKKLQKSATTNILQTLRENLLSTINYDKLNGLDGTSYLHQPSRGLLYVTYEECCWANGGQGLTAIGFDNSIPSHGSWGEWHEFGHHSQMGWSWSGQTEVTVNLYSLQSCYLNLGNVDVSACHSSRGLKGFTWDQQAIGSFLRSGQSWNFSHEDEFRRATLFGSLMTSWPDLFQALSKAYREDWQAGANKSRLDSSQEKLDWFVMNTSRLTGYDLREYYTRWGLTWTSSADDAIAAMKLPSPLQTVTTYEATLLHSGDNKTEAPLKIAADNNRLNTAFVINHGDANMMDLVWVKNGTSSLKAIVVDSSHRRFDVVLRAKTSHGSCANHSFNSAVNCQSGTSTFLSVVYDPKDNQSLPPGHYTGKLALLARDWHVNDWTANVNINLSISK</sequence>
<dbReference type="InterPro" id="IPR042279">
    <property type="entry name" value="Pep_M60_3"/>
</dbReference>
<feature type="domain" description="Peptidase M60" evidence="1">
    <location>
        <begin position="101"/>
        <end position="401"/>
    </location>
</feature>
<reference evidence="2 3" key="1">
    <citation type="submission" date="2019-03" db="EMBL/GenBank/DDBJ databases">
        <title>Genomic analyses of the natural microbiome of Caenorhabditis elegans.</title>
        <authorList>
            <person name="Samuel B."/>
        </authorList>
    </citation>
    <scope>NUCLEOTIDE SEQUENCE [LARGE SCALE GENOMIC DNA]</scope>
    <source>
        <strain evidence="2 3">BIGb0156</strain>
    </source>
</reference>
<dbReference type="Pfam" id="PF13402">
    <property type="entry name" value="Peptidase_M60"/>
    <property type="match status" value="1"/>
</dbReference>
<proteinExistence type="predicted"/>